<sequence>MRASRSLVRVSESSTVPGLRYTAEWITTDEELALLAAVDAAPWSTELRRRVQHYGMRYDYTSRAVAARERTPLPDWAVALGARLTFEPDQVIVNEYLPGQGISAHTDCVPCFGPEVAAVSLGSACTMEFAHDGVRVDVPLAARSLCLMTGPARYEWRHAIAARKSDPSPGGGRTARGRRVSVTFRTVLTEPAR</sequence>
<evidence type="ECO:0000259" key="1">
    <source>
        <dbReference type="PROSITE" id="PS51471"/>
    </source>
</evidence>
<comment type="caution">
    <text evidence="2">The sequence shown here is derived from an EMBL/GenBank/DDBJ whole genome shotgun (WGS) entry which is preliminary data.</text>
</comment>
<proteinExistence type="predicted"/>
<keyword evidence="2" id="KW-0223">Dioxygenase</keyword>
<dbReference type="InterPro" id="IPR032857">
    <property type="entry name" value="ALKBH4"/>
</dbReference>
<dbReference type="PANTHER" id="PTHR12463:SF1">
    <property type="entry name" value="2-OXOGLUTARATE AND FE-DEPENDENT OXYGENASE FAMILY PROTEIN"/>
    <property type="match status" value="1"/>
</dbReference>
<dbReference type="GO" id="GO:0051213">
    <property type="term" value="F:dioxygenase activity"/>
    <property type="evidence" value="ECO:0007669"/>
    <property type="project" value="UniProtKB-KW"/>
</dbReference>
<dbReference type="Pfam" id="PF13532">
    <property type="entry name" value="2OG-FeII_Oxy_2"/>
    <property type="match status" value="1"/>
</dbReference>
<reference evidence="3" key="1">
    <citation type="journal article" date="2019" name="Int. J. Syst. Evol. Microbiol.">
        <title>The Global Catalogue of Microorganisms (GCM) 10K type strain sequencing project: providing services to taxonomists for standard genome sequencing and annotation.</title>
        <authorList>
            <consortium name="The Broad Institute Genomics Platform"/>
            <consortium name="The Broad Institute Genome Sequencing Center for Infectious Disease"/>
            <person name="Wu L."/>
            <person name="Ma J."/>
        </authorList>
    </citation>
    <scope>NUCLEOTIDE SEQUENCE [LARGE SCALE GENOMIC DNA]</scope>
    <source>
        <strain evidence="3">JCM 17441</strain>
    </source>
</reference>
<dbReference type="InterPro" id="IPR027450">
    <property type="entry name" value="AlkB-like"/>
</dbReference>
<dbReference type="Gene3D" id="2.60.120.590">
    <property type="entry name" value="Alpha-ketoglutarate-dependent dioxygenase AlkB-like"/>
    <property type="match status" value="1"/>
</dbReference>
<keyword evidence="3" id="KW-1185">Reference proteome</keyword>
<dbReference type="Proteomes" id="UP001500620">
    <property type="component" value="Unassembled WGS sequence"/>
</dbReference>
<dbReference type="PANTHER" id="PTHR12463">
    <property type="entry name" value="OXYGENASE-RELATED"/>
    <property type="match status" value="1"/>
</dbReference>
<dbReference type="InterPro" id="IPR037151">
    <property type="entry name" value="AlkB-like_sf"/>
</dbReference>
<feature type="domain" description="Fe2OG dioxygenase" evidence="1">
    <location>
        <begin position="87"/>
        <end position="188"/>
    </location>
</feature>
<keyword evidence="2" id="KW-0560">Oxidoreductase</keyword>
<organism evidence="2 3">
    <name type="scientific">Dactylosporangium darangshiense</name>
    <dbReference type="NCBI Taxonomy" id="579108"/>
    <lineage>
        <taxon>Bacteria</taxon>
        <taxon>Bacillati</taxon>
        <taxon>Actinomycetota</taxon>
        <taxon>Actinomycetes</taxon>
        <taxon>Micromonosporales</taxon>
        <taxon>Micromonosporaceae</taxon>
        <taxon>Dactylosporangium</taxon>
    </lineage>
</organism>
<gene>
    <name evidence="2" type="ORF">GCM10022255_102390</name>
</gene>
<accession>A0ABP8DSW0</accession>
<dbReference type="EMBL" id="BAABAT010000056">
    <property type="protein sequence ID" value="GAA4262882.1"/>
    <property type="molecule type" value="Genomic_DNA"/>
</dbReference>
<dbReference type="InterPro" id="IPR005123">
    <property type="entry name" value="Oxoglu/Fe-dep_dioxygenase_dom"/>
</dbReference>
<protein>
    <submittedName>
        <fullName evidence="2">Alpha-ketoglutarate-dependent dioxygenase AlkB</fullName>
    </submittedName>
</protein>
<evidence type="ECO:0000313" key="2">
    <source>
        <dbReference type="EMBL" id="GAA4262882.1"/>
    </source>
</evidence>
<name>A0ABP8DSW0_9ACTN</name>
<evidence type="ECO:0000313" key="3">
    <source>
        <dbReference type="Proteomes" id="UP001500620"/>
    </source>
</evidence>
<dbReference type="SUPFAM" id="SSF51197">
    <property type="entry name" value="Clavaminate synthase-like"/>
    <property type="match status" value="1"/>
</dbReference>
<dbReference type="PROSITE" id="PS51471">
    <property type="entry name" value="FE2OG_OXY"/>
    <property type="match status" value="1"/>
</dbReference>